<dbReference type="SMART" id="SM00846">
    <property type="entry name" value="Gp_dh_N"/>
    <property type="match status" value="1"/>
</dbReference>
<proteinExistence type="inferred from homology"/>
<evidence type="ECO:0000256" key="5">
    <source>
        <dbReference type="PIRSR" id="PIRSR000149-3"/>
    </source>
</evidence>
<feature type="binding site" evidence="5">
    <location>
        <position position="333"/>
    </location>
    <ligand>
        <name>NAD(+)</name>
        <dbReference type="ChEBI" id="CHEBI:57540"/>
    </ligand>
</feature>
<protein>
    <submittedName>
        <fullName evidence="9">Type I glyceraldehyde-3-phosphate dehydrogenase</fullName>
    </submittedName>
</protein>
<dbReference type="EMBL" id="PCXE01000013">
    <property type="protein sequence ID" value="PIR26821.1"/>
    <property type="molecule type" value="Genomic_DNA"/>
</dbReference>
<evidence type="ECO:0000256" key="1">
    <source>
        <dbReference type="ARBA" id="ARBA00007406"/>
    </source>
</evidence>
<dbReference type="GO" id="GO:0051287">
    <property type="term" value="F:NAD binding"/>
    <property type="evidence" value="ECO:0007669"/>
    <property type="project" value="InterPro"/>
</dbReference>
<dbReference type="AlphaFoldDB" id="A0A2H0PXP0"/>
<dbReference type="GO" id="GO:0016620">
    <property type="term" value="F:oxidoreductase activity, acting on the aldehyde or oxo group of donors, NAD or NADP as acceptor"/>
    <property type="evidence" value="ECO:0007669"/>
    <property type="project" value="InterPro"/>
</dbReference>
<evidence type="ECO:0000259" key="8">
    <source>
        <dbReference type="SMART" id="SM00846"/>
    </source>
</evidence>
<sequence>MDKPLRIAINGFGRIGRLVYRLGFGDPDFEFVAANDLGDADNMLYLLMHDSVYGAYTNDVLLDKTQEQVGKAMSPAQLVSNGKAMHLFQEKDPLNLPWKDLNIDVVIESTGVFESFEKAQVHIQAGAKHVILSAPAKDEDGPNGKTVLMGINEGDLATCSISSNGSCTTNSAHPVIQILHEKLGIKKAMLSTVHAYTATQNLVDGPVKGSDFRRGRAGAQNIAPSTTGAAVAVTRAIKELAGKFDGIAFRVPVVAGSVSDITFVASRPTTIAEVNQILINASKDPRWSVILKTTDEQIVSSDIISQQYGAIVDLNMTKVVDGDLVKVLSWYDNEMGYTRTLLEHMRKIKHVL</sequence>
<dbReference type="FunFam" id="3.40.50.720:FF:000001">
    <property type="entry name" value="Glyceraldehyde-3-phosphate dehydrogenase"/>
    <property type="match status" value="1"/>
</dbReference>
<evidence type="ECO:0000313" key="9">
    <source>
        <dbReference type="EMBL" id="PIR26821.1"/>
    </source>
</evidence>
<dbReference type="InterPro" id="IPR020829">
    <property type="entry name" value="GlycerAld_3-P_DH_cat"/>
</dbReference>
<feature type="site" description="Activates thiol group during catalysis" evidence="6">
    <location>
        <position position="194"/>
    </location>
</feature>
<feature type="binding site" evidence="5">
    <location>
        <position position="36"/>
    </location>
    <ligand>
        <name>NAD(+)</name>
        <dbReference type="ChEBI" id="CHEBI:57540"/>
    </ligand>
</feature>
<feature type="domain" description="Glyceraldehyde 3-phosphate dehydrogenase NAD(P) binding" evidence="8">
    <location>
        <begin position="5"/>
        <end position="167"/>
    </location>
</feature>
<dbReference type="SUPFAM" id="SSF51735">
    <property type="entry name" value="NAD(P)-binding Rossmann-fold domains"/>
    <property type="match status" value="1"/>
</dbReference>
<dbReference type="FunFam" id="3.30.360.10:FF:000002">
    <property type="entry name" value="Glyceraldehyde-3-phosphate dehydrogenase"/>
    <property type="match status" value="1"/>
</dbReference>
<dbReference type="InterPro" id="IPR020831">
    <property type="entry name" value="GlycerAld/Erythrose_P_DH"/>
</dbReference>
<dbReference type="Proteomes" id="UP000236846">
    <property type="component" value="Unassembled WGS sequence"/>
</dbReference>
<keyword evidence="5" id="KW-0520">NAD</keyword>
<evidence type="ECO:0000313" key="10">
    <source>
        <dbReference type="Proteomes" id="UP000236846"/>
    </source>
</evidence>
<name>A0A2H0PXP0_9BACT</name>
<evidence type="ECO:0000256" key="7">
    <source>
        <dbReference type="RuleBase" id="RU000397"/>
    </source>
</evidence>
<dbReference type="PANTHER" id="PTHR43148">
    <property type="entry name" value="GLYCERALDEHYDE-3-PHOSPHATE DEHYDROGENASE 2"/>
    <property type="match status" value="1"/>
</dbReference>
<dbReference type="InterPro" id="IPR036291">
    <property type="entry name" value="NAD(P)-bd_dom_sf"/>
</dbReference>
<feature type="binding site" evidence="4">
    <location>
        <position position="250"/>
    </location>
    <ligand>
        <name>D-glyceraldehyde 3-phosphate</name>
        <dbReference type="ChEBI" id="CHEBI:59776"/>
    </ligand>
</feature>
<accession>A0A2H0PXP0</accession>
<comment type="caution">
    <text evidence="9">The sequence shown here is derived from an EMBL/GenBank/DDBJ whole genome shotgun (WGS) entry which is preliminary data.</text>
</comment>
<dbReference type="InterPro" id="IPR020828">
    <property type="entry name" value="GlycerAld_3-P_DH_NAD(P)-bd"/>
</dbReference>
<dbReference type="CDD" id="cd18126">
    <property type="entry name" value="GAPDH_I_C"/>
    <property type="match status" value="1"/>
</dbReference>
<gene>
    <name evidence="9" type="ORF">COV41_00675</name>
</gene>
<evidence type="ECO:0000256" key="4">
    <source>
        <dbReference type="PIRSR" id="PIRSR000149-2"/>
    </source>
</evidence>
<feature type="binding site" evidence="4">
    <location>
        <position position="197"/>
    </location>
    <ligand>
        <name>D-glyceraldehyde 3-phosphate</name>
        <dbReference type="ChEBI" id="CHEBI:59776"/>
    </ligand>
</feature>
<keyword evidence="2" id="KW-0560">Oxidoreductase</keyword>
<feature type="binding site" evidence="4">
    <location>
        <begin position="227"/>
        <end position="228"/>
    </location>
    <ligand>
        <name>D-glyceraldehyde 3-phosphate</name>
        <dbReference type="ChEBI" id="CHEBI:59776"/>
    </ligand>
</feature>
<keyword evidence="5" id="KW-0547">Nucleotide-binding</keyword>
<dbReference type="Gene3D" id="3.40.50.720">
    <property type="entry name" value="NAD(P)-binding Rossmann-like Domain"/>
    <property type="match status" value="1"/>
</dbReference>
<comment type="similarity">
    <text evidence="1 7">Belongs to the glyceraldehyde-3-phosphate dehydrogenase family.</text>
</comment>
<dbReference type="PRINTS" id="PR00078">
    <property type="entry name" value="G3PDHDRGNASE"/>
</dbReference>
<dbReference type="CDD" id="cd05214">
    <property type="entry name" value="GAPDH_I_N"/>
    <property type="match status" value="1"/>
</dbReference>
<reference evidence="9 10" key="1">
    <citation type="submission" date="2017-09" db="EMBL/GenBank/DDBJ databases">
        <title>Depth-based differentiation of microbial function through sediment-hosted aquifers and enrichment of novel symbionts in the deep terrestrial subsurface.</title>
        <authorList>
            <person name="Probst A.J."/>
            <person name="Ladd B."/>
            <person name="Jarett J.K."/>
            <person name="Geller-Mcgrath D.E."/>
            <person name="Sieber C.M."/>
            <person name="Emerson J.B."/>
            <person name="Anantharaman K."/>
            <person name="Thomas B.C."/>
            <person name="Malmstrom R."/>
            <person name="Stieglmeier M."/>
            <person name="Klingl A."/>
            <person name="Woyke T."/>
            <person name="Ryan C.M."/>
            <person name="Banfield J.F."/>
        </authorList>
    </citation>
    <scope>NUCLEOTIDE SEQUENCE [LARGE SCALE GENOMIC DNA]</scope>
    <source>
        <strain evidence="9">CG11_big_fil_rev_8_21_14_0_20_43_10</strain>
    </source>
</reference>
<feature type="binding site" evidence="5">
    <location>
        <position position="133"/>
    </location>
    <ligand>
        <name>NAD(+)</name>
        <dbReference type="ChEBI" id="CHEBI:57540"/>
    </ligand>
</feature>
<dbReference type="Gene3D" id="3.30.360.10">
    <property type="entry name" value="Dihydrodipicolinate Reductase, domain 2"/>
    <property type="match status" value="1"/>
</dbReference>
<evidence type="ECO:0000256" key="6">
    <source>
        <dbReference type="PIRSR" id="PIRSR000149-4"/>
    </source>
</evidence>
<dbReference type="Pfam" id="PF02800">
    <property type="entry name" value="Gp_dh_C"/>
    <property type="match status" value="1"/>
</dbReference>
<dbReference type="SUPFAM" id="SSF55347">
    <property type="entry name" value="Glyceraldehyde-3-phosphate dehydrogenase-like, C-terminal domain"/>
    <property type="match status" value="1"/>
</dbReference>
<evidence type="ECO:0000256" key="2">
    <source>
        <dbReference type="ARBA" id="ARBA00023002"/>
    </source>
</evidence>
<feature type="active site" description="Nucleophile" evidence="3">
    <location>
        <position position="167"/>
    </location>
</feature>
<dbReference type="PIRSF" id="PIRSF000149">
    <property type="entry name" value="GAP_DH"/>
    <property type="match status" value="1"/>
</dbReference>
<organism evidence="9 10">
    <name type="scientific">Candidatus Brennerbacteria bacterium CG11_big_fil_rev_8_21_14_0_20_43_10</name>
    <dbReference type="NCBI Taxonomy" id="1974523"/>
    <lineage>
        <taxon>Bacteria</taxon>
        <taxon>Candidatus Brenneribacteriota</taxon>
    </lineage>
</organism>
<evidence type="ECO:0000256" key="3">
    <source>
        <dbReference type="PIRSR" id="PIRSR000149-1"/>
    </source>
</evidence>
<feature type="binding site" evidence="4">
    <location>
        <begin position="166"/>
        <end position="168"/>
    </location>
    <ligand>
        <name>D-glyceraldehyde 3-phosphate</name>
        <dbReference type="ChEBI" id="CHEBI:59776"/>
    </ligand>
</feature>
<dbReference type="Pfam" id="PF00044">
    <property type="entry name" value="Gp_dh_N"/>
    <property type="match status" value="1"/>
</dbReference>
<feature type="binding site" evidence="5">
    <location>
        <begin position="14"/>
        <end position="15"/>
    </location>
    <ligand>
        <name>NAD(+)</name>
        <dbReference type="ChEBI" id="CHEBI:57540"/>
    </ligand>
</feature>